<dbReference type="EMBL" id="LLXI01000836">
    <property type="protein sequence ID" value="PKY50188.1"/>
    <property type="molecule type" value="Genomic_DNA"/>
</dbReference>
<keyword evidence="2" id="KW-1185">Reference proteome</keyword>
<reference evidence="1 2" key="1">
    <citation type="submission" date="2015-10" db="EMBL/GenBank/DDBJ databases">
        <title>Genome analyses suggest a sexual origin of heterokaryosis in a supposedly ancient asexual fungus.</title>
        <authorList>
            <person name="Ropars J."/>
            <person name="Sedzielewska K."/>
            <person name="Noel J."/>
            <person name="Charron P."/>
            <person name="Farinelli L."/>
            <person name="Marton T."/>
            <person name="Kruger M."/>
            <person name="Pelin A."/>
            <person name="Brachmann A."/>
            <person name="Corradi N."/>
        </authorList>
    </citation>
    <scope>NUCLEOTIDE SEQUENCE [LARGE SCALE GENOMIC DNA]</scope>
    <source>
        <strain evidence="1 2">A4</strain>
    </source>
</reference>
<accession>A0A2I1GU53</accession>
<proteinExistence type="predicted"/>
<name>A0A2I1GU53_9GLOM</name>
<sequence length="68" mass="7955">MKRYYRSNLSFGFPSTYSTIFIKDIDSVLKDYLSPIPLSLQRAQIKQSLLYQSILITKNQLKVRVRLG</sequence>
<evidence type="ECO:0000313" key="1">
    <source>
        <dbReference type="EMBL" id="PKY50188.1"/>
    </source>
</evidence>
<organism evidence="1 2">
    <name type="scientific">Rhizophagus irregularis</name>
    <dbReference type="NCBI Taxonomy" id="588596"/>
    <lineage>
        <taxon>Eukaryota</taxon>
        <taxon>Fungi</taxon>
        <taxon>Fungi incertae sedis</taxon>
        <taxon>Mucoromycota</taxon>
        <taxon>Glomeromycotina</taxon>
        <taxon>Glomeromycetes</taxon>
        <taxon>Glomerales</taxon>
        <taxon>Glomeraceae</taxon>
        <taxon>Rhizophagus</taxon>
    </lineage>
</organism>
<evidence type="ECO:0000313" key="2">
    <source>
        <dbReference type="Proteomes" id="UP000234323"/>
    </source>
</evidence>
<dbReference type="AlphaFoldDB" id="A0A2I1GU53"/>
<gene>
    <name evidence="1" type="ORF">RhiirA4_466527</name>
</gene>
<protein>
    <submittedName>
        <fullName evidence="1">Uncharacterized protein</fullName>
    </submittedName>
</protein>
<dbReference type="Proteomes" id="UP000234323">
    <property type="component" value="Unassembled WGS sequence"/>
</dbReference>
<comment type="caution">
    <text evidence="1">The sequence shown here is derived from an EMBL/GenBank/DDBJ whole genome shotgun (WGS) entry which is preliminary data.</text>
</comment>